<sequence>MSRRDRSVSFGGELKRPNLGDLGLGARKEGGLHEDDEGGGGLKRFGGFEDLMTHRPTKEELINRNILKDDKISPALQGVQGQLKKQILEDNLKGKLAHRPAAEDIAALKPDGSLAV</sequence>
<dbReference type="AlphaFoldDB" id="A0A4P9WP90"/>
<keyword evidence="4" id="KW-1185">Reference proteome</keyword>
<gene>
    <name evidence="3" type="ORF">BDK51DRAFT_29520</name>
</gene>
<evidence type="ECO:0000256" key="2">
    <source>
        <dbReference type="SAM" id="MobiDB-lite"/>
    </source>
</evidence>
<dbReference type="Proteomes" id="UP000269721">
    <property type="component" value="Unassembled WGS sequence"/>
</dbReference>
<feature type="compositionally biased region" description="Basic and acidic residues" evidence="2">
    <location>
        <begin position="1"/>
        <end position="18"/>
    </location>
</feature>
<evidence type="ECO:0000256" key="1">
    <source>
        <dbReference type="ARBA" id="ARBA00022737"/>
    </source>
</evidence>
<dbReference type="InterPro" id="IPR004018">
    <property type="entry name" value="RPEL_repeat"/>
</dbReference>
<reference evidence="4" key="1">
    <citation type="journal article" date="2018" name="Nat. Microbiol.">
        <title>Leveraging single-cell genomics to expand the fungal tree of life.</title>
        <authorList>
            <person name="Ahrendt S.R."/>
            <person name="Quandt C.A."/>
            <person name="Ciobanu D."/>
            <person name="Clum A."/>
            <person name="Salamov A."/>
            <person name="Andreopoulos B."/>
            <person name="Cheng J.F."/>
            <person name="Woyke T."/>
            <person name="Pelin A."/>
            <person name="Henrissat B."/>
            <person name="Reynolds N.K."/>
            <person name="Benny G.L."/>
            <person name="Smith M.E."/>
            <person name="James T.Y."/>
            <person name="Grigoriev I.V."/>
        </authorList>
    </citation>
    <scope>NUCLEOTIDE SEQUENCE [LARGE SCALE GENOMIC DNA]</scope>
</reference>
<name>A0A4P9WP90_9FUNG</name>
<dbReference type="Pfam" id="PF02755">
    <property type="entry name" value="RPEL"/>
    <property type="match status" value="1"/>
</dbReference>
<keyword evidence="1" id="KW-0677">Repeat</keyword>
<organism evidence="3 4">
    <name type="scientific">Blyttiomyces helicus</name>
    <dbReference type="NCBI Taxonomy" id="388810"/>
    <lineage>
        <taxon>Eukaryota</taxon>
        <taxon>Fungi</taxon>
        <taxon>Fungi incertae sedis</taxon>
        <taxon>Chytridiomycota</taxon>
        <taxon>Chytridiomycota incertae sedis</taxon>
        <taxon>Chytridiomycetes</taxon>
        <taxon>Chytridiomycetes incertae sedis</taxon>
        <taxon>Blyttiomyces</taxon>
    </lineage>
</organism>
<dbReference type="EMBL" id="KZ994065">
    <property type="protein sequence ID" value="RKO93933.1"/>
    <property type="molecule type" value="Genomic_DNA"/>
</dbReference>
<accession>A0A4P9WP90</accession>
<dbReference type="Gene3D" id="6.10.140.2040">
    <property type="match status" value="1"/>
</dbReference>
<feature type="region of interest" description="Disordered" evidence="2">
    <location>
        <begin position="1"/>
        <end position="41"/>
    </location>
</feature>
<evidence type="ECO:0000313" key="3">
    <source>
        <dbReference type="EMBL" id="RKO93933.1"/>
    </source>
</evidence>
<protein>
    <submittedName>
        <fullName evidence="3">Uncharacterized protein</fullName>
    </submittedName>
</protein>
<evidence type="ECO:0000313" key="4">
    <source>
        <dbReference type="Proteomes" id="UP000269721"/>
    </source>
</evidence>
<proteinExistence type="predicted"/>
<dbReference type="OrthoDB" id="197676at2759"/>